<evidence type="ECO:0000256" key="1">
    <source>
        <dbReference type="ARBA" id="ARBA00005323"/>
    </source>
</evidence>
<dbReference type="AlphaFoldDB" id="A0A6M1SWB3"/>
<dbReference type="InterPro" id="IPR029066">
    <property type="entry name" value="PLP-binding_barrel"/>
</dbReference>
<dbReference type="RefSeq" id="WP_165140670.1">
    <property type="nucleotide sequence ID" value="NZ_JAALLT010000002.1"/>
</dbReference>
<dbReference type="GO" id="GO:0036088">
    <property type="term" value="P:D-serine catabolic process"/>
    <property type="evidence" value="ECO:0007669"/>
    <property type="project" value="TreeGrafter"/>
</dbReference>
<name>A0A6M1SWB3_9BACT</name>
<comment type="caution">
    <text evidence="4">The sequence shown here is derived from an EMBL/GenBank/DDBJ whole genome shotgun (WGS) entry which is preliminary data.</text>
</comment>
<dbReference type="InterPro" id="IPR001608">
    <property type="entry name" value="Ala_racemase_N"/>
</dbReference>
<dbReference type="Gene3D" id="2.40.37.20">
    <property type="entry name" value="D-serine dehydratase-like domain"/>
    <property type="match status" value="1"/>
</dbReference>
<dbReference type="SMART" id="SM01119">
    <property type="entry name" value="D-ser_dehydrat"/>
    <property type="match status" value="1"/>
</dbReference>
<dbReference type="Pfam" id="PF01168">
    <property type="entry name" value="Ala_racemase_N"/>
    <property type="match status" value="1"/>
</dbReference>
<dbReference type="InterPro" id="IPR042208">
    <property type="entry name" value="D-ser_dehydrat-like_sf"/>
</dbReference>
<dbReference type="SUPFAM" id="SSF51419">
    <property type="entry name" value="PLP-binding barrel"/>
    <property type="match status" value="1"/>
</dbReference>
<gene>
    <name evidence="4" type="ORF">G3570_07020</name>
</gene>
<organism evidence="4 5">
    <name type="scientific">Halalkalibaculum roseum</name>
    <dbReference type="NCBI Taxonomy" id="2709311"/>
    <lineage>
        <taxon>Bacteria</taxon>
        <taxon>Pseudomonadati</taxon>
        <taxon>Balneolota</taxon>
        <taxon>Balneolia</taxon>
        <taxon>Balneolales</taxon>
        <taxon>Balneolaceae</taxon>
        <taxon>Halalkalibaculum</taxon>
    </lineage>
</organism>
<dbReference type="PANTHER" id="PTHR28004:SF2">
    <property type="entry name" value="D-SERINE DEHYDRATASE"/>
    <property type="match status" value="1"/>
</dbReference>
<proteinExistence type="inferred from homology"/>
<evidence type="ECO:0000313" key="4">
    <source>
        <dbReference type="EMBL" id="NGP76376.1"/>
    </source>
</evidence>
<dbReference type="Proteomes" id="UP000473278">
    <property type="component" value="Unassembled WGS sequence"/>
</dbReference>
<comment type="similarity">
    <text evidence="1">Belongs to the DSD1 family.</text>
</comment>
<dbReference type="EMBL" id="JAALLT010000002">
    <property type="protein sequence ID" value="NGP76376.1"/>
    <property type="molecule type" value="Genomic_DNA"/>
</dbReference>
<dbReference type="InterPro" id="IPR051466">
    <property type="entry name" value="D-amino_acid_metab_enzyme"/>
</dbReference>
<dbReference type="Gene3D" id="3.20.20.10">
    <property type="entry name" value="Alanine racemase"/>
    <property type="match status" value="1"/>
</dbReference>
<feature type="domain" description="D-serine dehydratase-like" evidence="3">
    <location>
        <begin position="240"/>
        <end position="346"/>
    </location>
</feature>
<reference evidence="4 5" key="1">
    <citation type="submission" date="2020-02" db="EMBL/GenBank/DDBJ databases">
        <title>Balneolaceae bacterium YR4-1, complete genome.</title>
        <authorList>
            <person name="Li Y."/>
            <person name="Wu S."/>
        </authorList>
    </citation>
    <scope>NUCLEOTIDE SEQUENCE [LARGE SCALE GENOMIC DNA]</scope>
    <source>
        <strain evidence="4 5">YR4-1</strain>
    </source>
</reference>
<evidence type="ECO:0000313" key="5">
    <source>
        <dbReference type="Proteomes" id="UP000473278"/>
    </source>
</evidence>
<protein>
    <submittedName>
        <fullName evidence="4">Alanine racemase</fullName>
    </submittedName>
</protein>
<keyword evidence="5" id="KW-1185">Reference proteome</keyword>
<keyword evidence="2" id="KW-0456">Lyase</keyword>
<evidence type="ECO:0000256" key="2">
    <source>
        <dbReference type="ARBA" id="ARBA00023239"/>
    </source>
</evidence>
<dbReference type="InterPro" id="IPR026956">
    <property type="entry name" value="D-ser_dehydrat-like_dom"/>
</dbReference>
<accession>A0A6M1SWB3</accession>
<dbReference type="Pfam" id="PF14031">
    <property type="entry name" value="D-ser_dehydrat"/>
    <property type="match status" value="1"/>
</dbReference>
<dbReference type="PANTHER" id="PTHR28004">
    <property type="entry name" value="ZGC:162816-RELATED"/>
    <property type="match status" value="1"/>
</dbReference>
<evidence type="ECO:0000259" key="3">
    <source>
        <dbReference type="SMART" id="SM01119"/>
    </source>
</evidence>
<sequence length="362" mass="39971">MVDEEKCRANIKRMVQKCIKHNLEFRPHFKTHQSSDIGRWFKAEGVTGITVSSVKMANYFADNGWNDITIAFPVNIREVDAINALSNEISLTILISDSVALESLKTSITNPTGVMIEIDTGSNRTGFNINHEAEISDVITEISEVKNLLFKGFYSHPGHSYKARCKSEIHEIHKGVLLSISDIISGTNLNREEYNICIGDTPCSSVAANFTGIDQLSPGNLVFYDLMQVQIGACTLSDIAVALACPVVAKYPSRNEIVIHGGAVHLSKDVIDHESIKHYGYPVELTKNGWNPTNKNGYVKALSQEHGIVKCTNEFMRFIHVGDIIGVLPVHSCLCADLIGSYQTLKGKSLNHIRSSSIQYYG</sequence>
<dbReference type="GO" id="GO:0008721">
    <property type="term" value="F:D-serine ammonia-lyase activity"/>
    <property type="evidence" value="ECO:0007669"/>
    <property type="project" value="TreeGrafter"/>
</dbReference>